<dbReference type="InterPro" id="IPR051419">
    <property type="entry name" value="Lys/N-term_MeTrsfase_sf"/>
</dbReference>
<keyword evidence="3" id="KW-0808">Transferase</keyword>
<dbReference type="EMBL" id="HBEL01000884">
    <property type="protein sequence ID" value="CAD8404318.1"/>
    <property type="molecule type" value="Transcribed_RNA"/>
</dbReference>
<dbReference type="AlphaFoldDB" id="A0A6T8FIE9"/>
<sequence length="129" mass="14739">MDMTILSFQAEEFDVVIDKAAMDAIMTKENDVWNPSQEVVDSAWSMCSHISRVLKRNGQHIQISFAQPHFRNKYLLGQHVPTQNISAGKSTTNQPVICAFHWDCRHETVEGTNSSGCFQNFMYIMQKVL</sequence>
<dbReference type="GO" id="GO:0032259">
    <property type="term" value="P:methylation"/>
    <property type="evidence" value="ECO:0007669"/>
    <property type="project" value="UniProtKB-KW"/>
</dbReference>
<proteinExistence type="inferred from homology"/>
<evidence type="ECO:0008006" key="6">
    <source>
        <dbReference type="Google" id="ProtNLM"/>
    </source>
</evidence>
<comment type="similarity">
    <text evidence="1">Belongs to the methyltransferase superfamily.</text>
</comment>
<dbReference type="PANTHER" id="PTHR12176">
    <property type="entry name" value="SAM-DEPENDENT METHYLTRANSFERASE SUPERFAMILY PROTEIN"/>
    <property type="match status" value="1"/>
</dbReference>
<dbReference type="EMBL" id="HBEL01000883">
    <property type="protein sequence ID" value="CAD8404317.1"/>
    <property type="molecule type" value="Transcribed_RNA"/>
</dbReference>
<organism evidence="5">
    <name type="scientific">Proboscia inermis</name>
    <dbReference type="NCBI Taxonomy" id="420281"/>
    <lineage>
        <taxon>Eukaryota</taxon>
        <taxon>Sar</taxon>
        <taxon>Stramenopiles</taxon>
        <taxon>Ochrophyta</taxon>
        <taxon>Bacillariophyta</taxon>
        <taxon>Coscinodiscophyceae</taxon>
        <taxon>Rhizosoleniophycidae</taxon>
        <taxon>Rhizosoleniales</taxon>
        <taxon>Rhizosoleniaceae</taxon>
        <taxon>Proboscia</taxon>
    </lineage>
</organism>
<dbReference type="PANTHER" id="PTHR12176:SF80">
    <property type="entry name" value="EEF1A LYSINE METHYLTRANSFERASE 4"/>
    <property type="match status" value="1"/>
</dbReference>
<dbReference type="InterPro" id="IPR029063">
    <property type="entry name" value="SAM-dependent_MTases_sf"/>
</dbReference>
<accession>A0A6T8FIE9</accession>
<evidence type="ECO:0000256" key="3">
    <source>
        <dbReference type="ARBA" id="ARBA00022679"/>
    </source>
</evidence>
<evidence type="ECO:0000256" key="1">
    <source>
        <dbReference type="ARBA" id="ARBA00008361"/>
    </source>
</evidence>
<dbReference type="Gene3D" id="3.40.50.150">
    <property type="entry name" value="Vaccinia Virus protein VP39"/>
    <property type="match status" value="1"/>
</dbReference>
<protein>
    <recommendedName>
        <fullName evidence="6">Methyltransferase type 11 domain-containing protein</fullName>
    </recommendedName>
</protein>
<evidence type="ECO:0000256" key="2">
    <source>
        <dbReference type="ARBA" id="ARBA00022603"/>
    </source>
</evidence>
<reference evidence="5" key="1">
    <citation type="submission" date="2021-01" db="EMBL/GenBank/DDBJ databases">
        <authorList>
            <person name="Corre E."/>
            <person name="Pelletier E."/>
            <person name="Niang G."/>
            <person name="Scheremetjew M."/>
            <person name="Finn R."/>
            <person name="Kale V."/>
            <person name="Holt S."/>
            <person name="Cochrane G."/>
            <person name="Meng A."/>
            <person name="Brown T."/>
            <person name="Cohen L."/>
        </authorList>
    </citation>
    <scope>NUCLEOTIDE SEQUENCE</scope>
    <source>
        <strain evidence="5">CCAP1064/1</strain>
    </source>
</reference>
<evidence type="ECO:0000313" key="5">
    <source>
        <dbReference type="EMBL" id="CAD8404318.1"/>
    </source>
</evidence>
<gene>
    <name evidence="4" type="ORF">PINE0816_LOCUS418</name>
    <name evidence="5" type="ORF">PINE0816_LOCUS419</name>
</gene>
<evidence type="ECO:0000313" key="4">
    <source>
        <dbReference type="EMBL" id="CAD8404317.1"/>
    </source>
</evidence>
<name>A0A6T8FIE9_9STRA</name>
<keyword evidence="2" id="KW-0489">Methyltransferase</keyword>
<dbReference type="GO" id="GO:0008168">
    <property type="term" value="F:methyltransferase activity"/>
    <property type="evidence" value="ECO:0007669"/>
    <property type="project" value="UniProtKB-KW"/>
</dbReference>